<dbReference type="GO" id="GO:0005794">
    <property type="term" value="C:Golgi apparatus"/>
    <property type="evidence" value="ECO:0007669"/>
    <property type="project" value="TreeGrafter"/>
</dbReference>
<dbReference type="InterPro" id="IPR010989">
    <property type="entry name" value="SNARE"/>
</dbReference>
<evidence type="ECO:0000256" key="8">
    <source>
        <dbReference type="ARBA" id="ARBA00023136"/>
    </source>
</evidence>
<proteinExistence type="inferred from homology"/>
<dbReference type="GO" id="GO:0005484">
    <property type="term" value="F:SNAP receptor activity"/>
    <property type="evidence" value="ECO:0007669"/>
    <property type="project" value="TreeGrafter"/>
</dbReference>
<keyword evidence="8 10" id="KW-0472">Membrane</keyword>
<feature type="coiled-coil region" evidence="9">
    <location>
        <begin position="17"/>
        <end position="65"/>
    </location>
</feature>
<keyword evidence="7 9" id="KW-0175">Coiled coil</keyword>
<dbReference type="PANTHER" id="PTHR21230:SF26">
    <property type="entry name" value="VESICLE TRANSPORT THROUGH INTERACTION WITH T-SNARES HOMOLOG 1A"/>
    <property type="match status" value="1"/>
</dbReference>
<dbReference type="Pfam" id="PF05008">
    <property type="entry name" value="V-SNARE"/>
    <property type="match status" value="1"/>
</dbReference>
<dbReference type="RefSeq" id="XP_001012862.3">
    <property type="nucleotide sequence ID" value="XM_001012862.3"/>
</dbReference>
<dbReference type="AlphaFoldDB" id="Q235Y3"/>
<evidence type="ECO:0000313" key="13">
    <source>
        <dbReference type="Proteomes" id="UP000009168"/>
    </source>
</evidence>
<dbReference type="GO" id="GO:0012507">
    <property type="term" value="C:ER to Golgi transport vesicle membrane"/>
    <property type="evidence" value="ECO:0007669"/>
    <property type="project" value="TreeGrafter"/>
</dbReference>
<dbReference type="GO" id="GO:0006886">
    <property type="term" value="P:intracellular protein transport"/>
    <property type="evidence" value="ECO:0007669"/>
    <property type="project" value="InterPro"/>
</dbReference>
<dbReference type="GO" id="GO:0006906">
    <property type="term" value="P:vesicle fusion"/>
    <property type="evidence" value="ECO:0007669"/>
    <property type="project" value="TreeGrafter"/>
</dbReference>
<dbReference type="GO" id="GO:0031902">
    <property type="term" value="C:late endosome membrane"/>
    <property type="evidence" value="ECO:0007669"/>
    <property type="project" value="TreeGrafter"/>
</dbReference>
<reference evidence="13" key="1">
    <citation type="journal article" date="2006" name="PLoS Biol.">
        <title>Macronuclear genome sequence of the ciliate Tetrahymena thermophila, a model eukaryote.</title>
        <authorList>
            <person name="Eisen J.A."/>
            <person name="Coyne R.S."/>
            <person name="Wu M."/>
            <person name="Wu D."/>
            <person name="Thiagarajan M."/>
            <person name="Wortman J.R."/>
            <person name="Badger J.H."/>
            <person name="Ren Q."/>
            <person name="Amedeo P."/>
            <person name="Jones K.M."/>
            <person name="Tallon L.J."/>
            <person name="Delcher A.L."/>
            <person name="Salzberg S.L."/>
            <person name="Silva J.C."/>
            <person name="Haas B.J."/>
            <person name="Majoros W.H."/>
            <person name="Farzad M."/>
            <person name="Carlton J.M."/>
            <person name="Smith R.K. Jr."/>
            <person name="Garg J."/>
            <person name="Pearlman R.E."/>
            <person name="Karrer K.M."/>
            <person name="Sun L."/>
            <person name="Manning G."/>
            <person name="Elde N.C."/>
            <person name="Turkewitz A.P."/>
            <person name="Asai D.J."/>
            <person name="Wilkes D.E."/>
            <person name="Wang Y."/>
            <person name="Cai H."/>
            <person name="Collins K."/>
            <person name="Stewart B.A."/>
            <person name="Lee S.R."/>
            <person name="Wilamowska K."/>
            <person name="Weinberg Z."/>
            <person name="Ruzzo W.L."/>
            <person name="Wloga D."/>
            <person name="Gaertig J."/>
            <person name="Frankel J."/>
            <person name="Tsao C.-C."/>
            <person name="Gorovsky M.A."/>
            <person name="Keeling P.J."/>
            <person name="Waller R.F."/>
            <person name="Patron N.J."/>
            <person name="Cherry J.M."/>
            <person name="Stover N.A."/>
            <person name="Krieger C.J."/>
            <person name="del Toro C."/>
            <person name="Ryder H.F."/>
            <person name="Williamson S.C."/>
            <person name="Barbeau R.A."/>
            <person name="Hamilton E.P."/>
            <person name="Orias E."/>
        </authorList>
    </citation>
    <scope>NUCLEOTIDE SEQUENCE [LARGE SCALE GENOMIC DNA]</scope>
    <source>
        <strain evidence="13">SB210</strain>
    </source>
</reference>
<dbReference type="STRING" id="312017.Q235Y3"/>
<protein>
    <submittedName>
        <fullName evidence="12">Vesicle transport V-SNARE protein amine-terminal protein</fullName>
    </submittedName>
</protein>
<gene>
    <name evidence="12" type="ORF">TTHERM_00094080</name>
</gene>
<dbReference type="PANTHER" id="PTHR21230">
    <property type="entry name" value="VESICLE TRANSPORT V-SNARE PROTEIN VTI1-RELATED"/>
    <property type="match status" value="1"/>
</dbReference>
<evidence type="ECO:0000256" key="1">
    <source>
        <dbReference type="ARBA" id="ARBA00004211"/>
    </source>
</evidence>
<organism evidence="12 13">
    <name type="scientific">Tetrahymena thermophila (strain SB210)</name>
    <dbReference type="NCBI Taxonomy" id="312017"/>
    <lineage>
        <taxon>Eukaryota</taxon>
        <taxon>Sar</taxon>
        <taxon>Alveolata</taxon>
        <taxon>Ciliophora</taxon>
        <taxon>Intramacronucleata</taxon>
        <taxon>Oligohymenophorea</taxon>
        <taxon>Hymenostomatida</taxon>
        <taxon>Tetrahymenina</taxon>
        <taxon>Tetrahymenidae</taxon>
        <taxon>Tetrahymena</taxon>
    </lineage>
</organism>
<dbReference type="SUPFAM" id="SSF47661">
    <property type="entry name" value="t-snare proteins"/>
    <property type="match status" value="1"/>
</dbReference>
<evidence type="ECO:0000256" key="7">
    <source>
        <dbReference type="ARBA" id="ARBA00023054"/>
    </source>
</evidence>
<evidence type="ECO:0000256" key="2">
    <source>
        <dbReference type="ARBA" id="ARBA00006108"/>
    </source>
</evidence>
<comment type="subcellular location">
    <subcellularLocation>
        <location evidence="1">Membrane</location>
        <topology evidence="1">Single-pass type IV membrane protein</topology>
    </subcellularLocation>
</comment>
<dbReference type="KEGG" id="tet:TTHERM_00094080"/>
<evidence type="ECO:0000259" key="11">
    <source>
        <dbReference type="Pfam" id="PF05008"/>
    </source>
</evidence>
<sequence length="210" mass="24733">MADQAPLEISELFISYEEDFQNIIQTLNQRYKQFKNNQLDFKEDLQNVKNSIKEAENCVKQMEFEINCLPNSIKKNYTTIVSKYRQDYDDVFKKYSQLQVEKSIYQNNTERSILIQQGNNICEQGQMLNDIEQLAGETEQIVDEVSTRLLGDRQVIKKNIDKSKDIQDELRKADLVMSVMNRTIVVNRTVIYFIIIILFVLNLLVLYLKL</sequence>
<keyword evidence="13" id="KW-1185">Reference proteome</keyword>
<evidence type="ECO:0000256" key="4">
    <source>
        <dbReference type="ARBA" id="ARBA00022692"/>
    </source>
</evidence>
<keyword evidence="4 10" id="KW-0812">Transmembrane</keyword>
<feature type="domain" description="Vesicle transport v-SNARE N-terminal" evidence="11">
    <location>
        <begin position="10"/>
        <end position="97"/>
    </location>
</feature>
<dbReference type="Proteomes" id="UP000009168">
    <property type="component" value="Unassembled WGS sequence"/>
</dbReference>
<keyword evidence="5" id="KW-0653">Protein transport</keyword>
<dbReference type="GO" id="GO:0000149">
    <property type="term" value="F:SNARE binding"/>
    <property type="evidence" value="ECO:0007669"/>
    <property type="project" value="TreeGrafter"/>
</dbReference>
<accession>Q235Y3</accession>
<evidence type="ECO:0000256" key="6">
    <source>
        <dbReference type="ARBA" id="ARBA00022989"/>
    </source>
</evidence>
<dbReference type="Gene3D" id="1.20.58.400">
    <property type="entry name" value="t-snare proteins"/>
    <property type="match status" value="1"/>
</dbReference>
<dbReference type="Gene3D" id="1.20.5.110">
    <property type="match status" value="1"/>
</dbReference>
<dbReference type="GO" id="GO:0005789">
    <property type="term" value="C:endoplasmic reticulum membrane"/>
    <property type="evidence" value="ECO:0007669"/>
    <property type="project" value="TreeGrafter"/>
</dbReference>
<evidence type="ECO:0000256" key="3">
    <source>
        <dbReference type="ARBA" id="ARBA00022448"/>
    </source>
</evidence>
<evidence type="ECO:0000256" key="5">
    <source>
        <dbReference type="ARBA" id="ARBA00022927"/>
    </source>
</evidence>
<dbReference type="OrthoDB" id="430637at2759"/>
<evidence type="ECO:0000256" key="9">
    <source>
        <dbReference type="SAM" id="Coils"/>
    </source>
</evidence>
<dbReference type="InParanoid" id="Q235Y3"/>
<feature type="transmembrane region" description="Helical" evidence="10">
    <location>
        <begin position="190"/>
        <end position="208"/>
    </location>
</feature>
<keyword evidence="3" id="KW-0813">Transport</keyword>
<dbReference type="HOGENOM" id="CLU_1307080_0_0_1"/>
<dbReference type="InterPro" id="IPR038407">
    <property type="entry name" value="v-SNARE_N_sf"/>
</dbReference>
<evidence type="ECO:0000313" key="12">
    <source>
        <dbReference type="EMBL" id="EAR92617.3"/>
    </source>
</evidence>
<dbReference type="EMBL" id="GG662749">
    <property type="protein sequence ID" value="EAR92617.3"/>
    <property type="molecule type" value="Genomic_DNA"/>
</dbReference>
<name>Q235Y3_TETTS</name>
<comment type="similarity">
    <text evidence="2">Belongs to the VTI1 family.</text>
</comment>
<dbReference type="InterPro" id="IPR007705">
    <property type="entry name" value="Vesicle_trsprt_v-SNARE_N"/>
</dbReference>
<dbReference type="GO" id="GO:0031201">
    <property type="term" value="C:SNARE complex"/>
    <property type="evidence" value="ECO:0007669"/>
    <property type="project" value="TreeGrafter"/>
</dbReference>
<evidence type="ECO:0000256" key="10">
    <source>
        <dbReference type="SAM" id="Phobius"/>
    </source>
</evidence>
<dbReference type="GeneID" id="7837977"/>
<keyword evidence="6 10" id="KW-1133">Transmembrane helix</keyword>